<dbReference type="InterPro" id="IPR015424">
    <property type="entry name" value="PyrdxlP-dep_Trfase"/>
</dbReference>
<dbReference type="EMBL" id="UINC01058840">
    <property type="protein sequence ID" value="SVB81566.1"/>
    <property type="molecule type" value="Genomic_DNA"/>
</dbReference>
<accession>A0A382H2M2</accession>
<dbReference type="NCBIfam" id="TIGR01976">
    <property type="entry name" value="am_tr_V_VC1184"/>
    <property type="match status" value="1"/>
</dbReference>
<name>A0A382H2M2_9ZZZZ</name>
<protein>
    <recommendedName>
        <fullName evidence="1">Aminotransferase class V domain-containing protein</fullName>
    </recommendedName>
</protein>
<reference evidence="2" key="1">
    <citation type="submission" date="2018-05" db="EMBL/GenBank/DDBJ databases">
        <authorList>
            <person name="Lanie J.A."/>
            <person name="Ng W.-L."/>
            <person name="Kazmierczak K.M."/>
            <person name="Andrzejewski T.M."/>
            <person name="Davidsen T.M."/>
            <person name="Wayne K.J."/>
            <person name="Tettelin H."/>
            <person name="Glass J.I."/>
            <person name="Rusch D."/>
            <person name="Podicherti R."/>
            <person name="Tsui H.-C.T."/>
            <person name="Winkler M.E."/>
        </authorList>
    </citation>
    <scope>NUCLEOTIDE SEQUENCE</scope>
</reference>
<sequence>MIDLDKVRSNFPSLSLKDENKNQIIYLDGPGGTQVPSSVIDAISNYYRQSNSNTHGEFITSKETDSIMDSMREKVAQLLGAESKECISIGQNMTTLNYSLSRGLSKIIKKGDEVIITELDHEANRGPWKTLESYGIKLVEVALLQDGTLDYNDFKNKINQRTALVAMGMSSNALGTINDFNFIKKIAAKYNSLLLLDAVHYAPHFSIDVKSLDCDFLICSAYKFYGPHVGLLYSRPGLLDTLDPDRLVVQEQFAPYKIETGTLNHAACNGVSAAIDFISSIGEGNSYREKLVSAYKKIGNHEYELASNLYSNLDSLDNVTIIGQDFSNKNRTPTVSFIHKKYSANEICKKLGEVNICAWDGHFYALKAIQKLNLEKIGGVTRLGVSLYNSQQEIDKIVKVISNL</sequence>
<dbReference type="AlphaFoldDB" id="A0A382H2M2"/>
<dbReference type="Pfam" id="PF00266">
    <property type="entry name" value="Aminotran_5"/>
    <property type="match status" value="1"/>
</dbReference>
<dbReference type="Gene3D" id="3.90.1150.10">
    <property type="entry name" value="Aspartate Aminotransferase, domain 1"/>
    <property type="match status" value="1"/>
</dbReference>
<proteinExistence type="predicted"/>
<dbReference type="PANTHER" id="PTHR43586">
    <property type="entry name" value="CYSTEINE DESULFURASE"/>
    <property type="match status" value="1"/>
</dbReference>
<evidence type="ECO:0000259" key="1">
    <source>
        <dbReference type="Pfam" id="PF00266"/>
    </source>
</evidence>
<dbReference type="PANTHER" id="PTHR43586:SF21">
    <property type="entry name" value="PYRIDOXAL PHOSPHATE (PLP)-DEPENDENT ASPARTATE AMINOTRANSFERASE SUPERFAMILY"/>
    <property type="match status" value="1"/>
</dbReference>
<dbReference type="InterPro" id="IPR000192">
    <property type="entry name" value="Aminotrans_V_dom"/>
</dbReference>
<dbReference type="Gene3D" id="3.40.640.10">
    <property type="entry name" value="Type I PLP-dependent aspartate aminotransferase-like (Major domain)"/>
    <property type="match status" value="1"/>
</dbReference>
<evidence type="ECO:0000313" key="2">
    <source>
        <dbReference type="EMBL" id="SVB81566.1"/>
    </source>
</evidence>
<dbReference type="InterPro" id="IPR011340">
    <property type="entry name" value="Cys_dSase-rel"/>
</dbReference>
<feature type="domain" description="Aminotransferase class V" evidence="1">
    <location>
        <begin position="25"/>
        <end position="396"/>
    </location>
</feature>
<dbReference type="InterPro" id="IPR015421">
    <property type="entry name" value="PyrdxlP-dep_Trfase_major"/>
</dbReference>
<dbReference type="InterPro" id="IPR015422">
    <property type="entry name" value="PyrdxlP-dep_Trfase_small"/>
</dbReference>
<dbReference type="SUPFAM" id="SSF53383">
    <property type="entry name" value="PLP-dependent transferases"/>
    <property type="match status" value="1"/>
</dbReference>
<gene>
    <name evidence="2" type="ORF">METZ01_LOCUS234420</name>
</gene>
<organism evidence="2">
    <name type="scientific">marine metagenome</name>
    <dbReference type="NCBI Taxonomy" id="408172"/>
    <lineage>
        <taxon>unclassified sequences</taxon>
        <taxon>metagenomes</taxon>
        <taxon>ecological metagenomes</taxon>
    </lineage>
</organism>